<dbReference type="InterPro" id="IPR011205">
    <property type="entry name" value="UCP015417_vWA"/>
</dbReference>
<name>A0A3S3MLZ8_9MAGN</name>
<proteinExistence type="predicted"/>
<dbReference type="InterPro" id="IPR058580">
    <property type="entry name" value="DUF2828"/>
</dbReference>
<sequence length="403" mass="47397">MCPHRKRLSVLPIVGFLQHVANLQYTPPETVRELLRRAWAHNPLTTLKSSSSIGEGRPSVLGVFHTVVFWLHQNHPKTLALNVRWFAQVGYMQYLLKILFREVARPDRERLRPELSRRAVESYNSDSNYRFLYDKISDFLVESLKIDIWLLYSGEFWKISGSAAAWCPWPSLNSLLDYSTLLCESIAKGFFPRESDPSYAEMEEAHYSYIVRERLGNLLPRLRPREFLHRYRIDEDKVPERVPYFHMRSSHFFKAINELRELQWKRMDANLSKKGKLSNCLSVCDVSVSMDGTPMEVCVALGLLVSQLSEEPWRRNVLNFSKNPELHRIEGKTLQEKLAFDPSQIFPAQDNKCSASIMEKWERQRHASPPDRLRRRTWDAYSRPMRRFELRRWRLGQSNAPNT</sequence>
<reference evidence="3 4" key="1">
    <citation type="journal article" date="2019" name="Nat. Plants">
        <title>Stout camphor tree genome fills gaps in understanding of flowering plant genome evolution.</title>
        <authorList>
            <person name="Chaw S.M."/>
            <person name="Liu Y.C."/>
            <person name="Wu Y.W."/>
            <person name="Wang H.Y."/>
            <person name="Lin C.I."/>
            <person name="Wu C.S."/>
            <person name="Ke H.M."/>
            <person name="Chang L.Y."/>
            <person name="Hsu C.Y."/>
            <person name="Yang H.T."/>
            <person name="Sudianto E."/>
            <person name="Hsu M.H."/>
            <person name="Wu K.P."/>
            <person name="Wang L.N."/>
            <person name="Leebens-Mack J.H."/>
            <person name="Tsai I.J."/>
        </authorList>
    </citation>
    <scope>NUCLEOTIDE SEQUENCE [LARGE SCALE GENOMIC DNA]</scope>
    <source>
        <strain evidence="4">cv. Chaw 1501</strain>
        <tissue evidence="3">Young leaves</tissue>
    </source>
</reference>
<feature type="domain" description="DUF7788" evidence="2">
    <location>
        <begin position="279"/>
        <end position="339"/>
    </location>
</feature>
<protein>
    <submittedName>
        <fullName evidence="3">Uncharacterized protein</fullName>
    </submittedName>
</protein>
<feature type="domain" description="DUF2828" evidence="1">
    <location>
        <begin position="12"/>
        <end position="101"/>
    </location>
</feature>
<evidence type="ECO:0000313" key="3">
    <source>
        <dbReference type="EMBL" id="RWR78836.1"/>
    </source>
</evidence>
<keyword evidence="4" id="KW-1185">Reference proteome</keyword>
<feature type="domain" description="DUF2828" evidence="1">
    <location>
        <begin position="103"/>
        <end position="216"/>
    </location>
</feature>
<evidence type="ECO:0000259" key="1">
    <source>
        <dbReference type="Pfam" id="PF11443"/>
    </source>
</evidence>
<dbReference type="EMBL" id="QPKB01000003">
    <property type="protein sequence ID" value="RWR78836.1"/>
    <property type="molecule type" value="Genomic_DNA"/>
</dbReference>
<gene>
    <name evidence="3" type="ORF">CKAN_00738800</name>
</gene>
<accession>A0A3S3MLZ8</accession>
<dbReference type="STRING" id="337451.A0A3S3MLZ8"/>
<dbReference type="Proteomes" id="UP000283530">
    <property type="component" value="Unassembled WGS sequence"/>
</dbReference>
<dbReference type="InterPro" id="IPR056690">
    <property type="entry name" value="DUF7788"/>
</dbReference>
<dbReference type="AlphaFoldDB" id="A0A3S3MLZ8"/>
<dbReference type="OrthoDB" id="1934832at2759"/>
<dbReference type="PIRSF" id="PIRSF015417">
    <property type="entry name" value="T31B5_30_vWA"/>
    <property type="match status" value="1"/>
</dbReference>
<organism evidence="3 4">
    <name type="scientific">Cinnamomum micranthum f. kanehirae</name>
    <dbReference type="NCBI Taxonomy" id="337451"/>
    <lineage>
        <taxon>Eukaryota</taxon>
        <taxon>Viridiplantae</taxon>
        <taxon>Streptophyta</taxon>
        <taxon>Embryophyta</taxon>
        <taxon>Tracheophyta</taxon>
        <taxon>Spermatophyta</taxon>
        <taxon>Magnoliopsida</taxon>
        <taxon>Magnoliidae</taxon>
        <taxon>Laurales</taxon>
        <taxon>Lauraceae</taxon>
        <taxon>Cinnamomum</taxon>
    </lineage>
</organism>
<comment type="caution">
    <text evidence="3">The sequence shown here is derived from an EMBL/GenBank/DDBJ whole genome shotgun (WGS) entry which is preliminary data.</text>
</comment>
<evidence type="ECO:0000313" key="4">
    <source>
        <dbReference type="Proteomes" id="UP000283530"/>
    </source>
</evidence>
<dbReference type="PANTHER" id="PTHR31373:SF27">
    <property type="entry name" value="TROVE DOMAIN-CONTAINING PROTEIN"/>
    <property type="match status" value="1"/>
</dbReference>
<dbReference type="PANTHER" id="PTHR31373">
    <property type="entry name" value="OS06G0652100 PROTEIN"/>
    <property type="match status" value="1"/>
</dbReference>
<dbReference type="Pfam" id="PF25043">
    <property type="entry name" value="DUF7788"/>
    <property type="match status" value="1"/>
</dbReference>
<evidence type="ECO:0000259" key="2">
    <source>
        <dbReference type="Pfam" id="PF25043"/>
    </source>
</evidence>
<dbReference type="Pfam" id="PF11443">
    <property type="entry name" value="DUF2828"/>
    <property type="match status" value="2"/>
</dbReference>